<evidence type="ECO:0000259" key="4">
    <source>
        <dbReference type="Pfam" id="PF07687"/>
    </source>
</evidence>
<dbReference type="Gene3D" id="3.30.70.360">
    <property type="match status" value="1"/>
</dbReference>
<dbReference type="Gene3D" id="3.40.630.10">
    <property type="entry name" value="Zn peptidases"/>
    <property type="match status" value="1"/>
</dbReference>
<dbReference type="PANTHER" id="PTHR43270:SF12">
    <property type="entry name" value="SUCCINYL-DIAMINOPIMELATE DESUCCINYLASE"/>
    <property type="match status" value="1"/>
</dbReference>
<sequence length="455" mass="47835">MRDIARTVEGLADGLRSDLVELARIPSIAFPGHPEAPVLRARDQVAELLRAAGMESVGALEMPGSYPVVTGSLPAPEGAPTVLLYAHYDVQPPGDQSHWDSPPFEPTEFDAGPLGPAIRARGIADDKANILVHIGALRVFGGRPPVGVKVVIEGQEEYGGPFDTYPPSDPDLFGSDAMVIADMGNVRPGVPTFTVALRGDAEVVVEVRTLDGPRHSGEFGGAAPDALIALLHALSTLHDADGNVAVPGLLSEEWDGTTLDEAEFRRMAGVRPDAPLIGTGSLGRRLWTGPAITVMGLDAPAVDTAAAAVVPYARAKINLRVHPRQDAAEAQRALVRHLEGLRPFGVPLSVHAGDSGSGFAAQTGGPAYRAAADAMREAWGAEPVHMASGGAIPLVAGLAKAVPGAEILLFGAQDSESNLHAPNERVLVDELKRAVVAEAVFFQEYARRYREREDA</sequence>
<dbReference type="Pfam" id="PF07687">
    <property type="entry name" value="M20_dimer"/>
    <property type="match status" value="1"/>
</dbReference>
<feature type="domain" description="Peptidase M20 dimerisation" evidence="4">
    <location>
        <begin position="209"/>
        <end position="339"/>
    </location>
</feature>
<dbReference type="InterPro" id="IPR051458">
    <property type="entry name" value="Cyt/Met_Dipeptidase"/>
</dbReference>
<evidence type="ECO:0000256" key="3">
    <source>
        <dbReference type="ARBA" id="ARBA00022801"/>
    </source>
</evidence>
<evidence type="ECO:0000256" key="2">
    <source>
        <dbReference type="ARBA" id="ARBA00022723"/>
    </source>
</evidence>
<proteinExistence type="predicted"/>
<dbReference type="SUPFAM" id="SSF53187">
    <property type="entry name" value="Zn-dependent exopeptidases"/>
    <property type="match status" value="1"/>
</dbReference>
<evidence type="ECO:0000256" key="1">
    <source>
        <dbReference type="ARBA" id="ARBA00022670"/>
    </source>
</evidence>
<dbReference type="RefSeq" id="WP_270676924.1">
    <property type="nucleotide sequence ID" value="NZ_JAQFWP010000010.1"/>
</dbReference>
<evidence type="ECO:0000313" key="5">
    <source>
        <dbReference type="EMBL" id="MDA2804389.1"/>
    </source>
</evidence>
<organism evidence="5 6">
    <name type="scientific">Nocardiopsis suaedae</name>
    <dbReference type="NCBI Taxonomy" id="3018444"/>
    <lineage>
        <taxon>Bacteria</taxon>
        <taxon>Bacillati</taxon>
        <taxon>Actinomycetota</taxon>
        <taxon>Actinomycetes</taxon>
        <taxon>Streptosporangiales</taxon>
        <taxon>Nocardiopsidaceae</taxon>
        <taxon>Nocardiopsis</taxon>
    </lineage>
</organism>
<dbReference type="PANTHER" id="PTHR43270">
    <property type="entry name" value="BETA-ALA-HIS DIPEPTIDASE"/>
    <property type="match status" value="1"/>
</dbReference>
<evidence type="ECO:0000313" key="6">
    <source>
        <dbReference type="Proteomes" id="UP001165685"/>
    </source>
</evidence>
<dbReference type="Pfam" id="PF01546">
    <property type="entry name" value="Peptidase_M20"/>
    <property type="match status" value="1"/>
</dbReference>
<keyword evidence="3" id="KW-0378">Hydrolase</keyword>
<comment type="caution">
    <text evidence="5">The sequence shown here is derived from an EMBL/GenBank/DDBJ whole genome shotgun (WGS) entry which is preliminary data.</text>
</comment>
<accession>A0ABT4TI73</accession>
<keyword evidence="1" id="KW-0645">Protease</keyword>
<gene>
    <name evidence="5" type="ORF">O4U47_07675</name>
</gene>
<dbReference type="InterPro" id="IPR011650">
    <property type="entry name" value="Peptidase_M20_dimer"/>
</dbReference>
<keyword evidence="2" id="KW-0479">Metal-binding</keyword>
<dbReference type="Proteomes" id="UP001165685">
    <property type="component" value="Unassembled WGS sequence"/>
</dbReference>
<dbReference type="NCBIfam" id="NF005914">
    <property type="entry name" value="PRK07907.1"/>
    <property type="match status" value="1"/>
</dbReference>
<reference evidence="5" key="1">
    <citation type="submission" date="2023-01" db="EMBL/GenBank/DDBJ databases">
        <title>Draft genome sequence of Nocardiopsis sp. LSu2-4 isolated from halophytes.</title>
        <authorList>
            <person name="Duangmal K."/>
            <person name="Chantavorakit T."/>
        </authorList>
    </citation>
    <scope>NUCLEOTIDE SEQUENCE</scope>
    <source>
        <strain evidence="5">LSu2-4</strain>
    </source>
</reference>
<keyword evidence="6" id="KW-1185">Reference proteome</keyword>
<name>A0ABT4TI73_9ACTN</name>
<protein>
    <submittedName>
        <fullName evidence="5">M20/M25/M40 family metallo-hydrolase</fullName>
    </submittedName>
</protein>
<dbReference type="EMBL" id="JAQFWP010000010">
    <property type="protein sequence ID" value="MDA2804389.1"/>
    <property type="molecule type" value="Genomic_DNA"/>
</dbReference>
<dbReference type="InterPro" id="IPR002933">
    <property type="entry name" value="Peptidase_M20"/>
</dbReference>